<reference evidence="3" key="1">
    <citation type="journal article" date="2014" name="Int. J. Syst. Evol. Microbiol.">
        <title>Complete genome sequence of Corynebacterium casei LMG S-19264T (=DSM 44701T), isolated from a smear-ripened cheese.</title>
        <authorList>
            <consortium name="US DOE Joint Genome Institute (JGI-PGF)"/>
            <person name="Walter F."/>
            <person name="Albersmeier A."/>
            <person name="Kalinowski J."/>
            <person name="Ruckert C."/>
        </authorList>
    </citation>
    <scope>NUCLEOTIDE SEQUENCE</scope>
    <source>
        <strain evidence="3">JCM 12862</strain>
    </source>
</reference>
<dbReference type="SUPFAM" id="SSF52058">
    <property type="entry name" value="L domain-like"/>
    <property type="match status" value="1"/>
</dbReference>
<dbReference type="PANTHER" id="PTHR47566">
    <property type="match status" value="1"/>
</dbReference>
<dbReference type="AlphaFoldDB" id="A0A8J3BL86"/>
<proteinExistence type="predicted"/>
<dbReference type="EMBL" id="BMNR01000006">
    <property type="protein sequence ID" value="GGK30412.1"/>
    <property type="molecule type" value="Genomic_DNA"/>
</dbReference>
<dbReference type="PANTHER" id="PTHR47566:SF1">
    <property type="entry name" value="PROTEIN NUD1"/>
    <property type="match status" value="1"/>
</dbReference>
<accession>A0A8J3BL86</accession>
<dbReference type="GO" id="GO:0035591">
    <property type="term" value="F:signaling adaptor activity"/>
    <property type="evidence" value="ECO:0007669"/>
    <property type="project" value="TreeGrafter"/>
</dbReference>
<keyword evidence="1" id="KW-0433">Leucine-rich repeat</keyword>
<keyword evidence="2" id="KW-0677">Repeat</keyword>
<dbReference type="InterPro" id="IPR026341">
    <property type="entry name" value="T9SS_type_B"/>
</dbReference>
<evidence type="ECO:0000313" key="3">
    <source>
        <dbReference type="EMBL" id="GGK30412.1"/>
    </source>
</evidence>
<keyword evidence="4" id="KW-1185">Reference proteome</keyword>
<evidence type="ECO:0000256" key="2">
    <source>
        <dbReference type="ARBA" id="ARBA00022737"/>
    </source>
</evidence>
<organism evidence="3 4">
    <name type="scientific">Yeosuana aromativorans</name>
    <dbReference type="NCBI Taxonomy" id="288019"/>
    <lineage>
        <taxon>Bacteria</taxon>
        <taxon>Pseudomonadati</taxon>
        <taxon>Bacteroidota</taxon>
        <taxon>Flavobacteriia</taxon>
        <taxon>Flavobacteriales</taxon>
        <taxon>Flavobacteriaceae</taxon>
        <taxon>Yeosuana</taxon>
    </lineage>
</organism>
<evidence type="ECO:0000256" key="1">
    <source>
        <dbReference type="ARBA" id="ARBA00022614"/>
    </source>
</evidence>
<dbReference type="Pfam" id="PF13585">
    <property type="entry name" value="CHU_C"/>
    <property type="match status" value="1"/>
</dbReference>
<protein>
    <recommendedName>
        <fullName evidence="5">T9SS type B sorting domain-containing protein</fullName>
    </recommendedName>
</protein>
<gene>
    <name evidence="3" type="ORF">GCM10007962_25900</name>
</gene>
<comment type="caution">
    <text evidence="3">The sequence shown here is derived from an EMBL/GenBank/DDBJ whole genome shotgun (WGS) entry which is preliminary data.</text>
</comment>
<dbReference type="InterPro" id="IPR032675">
    <property type="entry name" value="LRR_dom_sf"/>
</dbReference>
<name>A0A8J3BL86_9FLAO</name>
<evidence type="ECO:0000313" key="4">
    <source>
        <dbReference type="Proteomes" id="UP000612329"/>
    </source>
</evidence>
<dbReference type="NCBIfam" id="TIGR04131">
    <property type="entry name" value="Bac_Flav_CTERM"/>
    <property type="match status" value="1"/>
</dbReference>
<evidence type="ECO:0008006" key="5">
    <source>
        <dbReference type="Google" id="ProtNLM"/>
    </source>
</evidence>
<dbReference type="InterPro" id="IPR052574">
    <property type="entry name" value="CDIRP"/>
</dbReference>
<sequence>MPDDNFEQALIDLGYDSGPLDDYVPTANISGIIDLDIDSKNIADLTGIEDFLSLQTLNCETNLLSVIDVSKNTALTQLFCGGNLLSNIDISILLDLQIFWCQDNQMTNIDVTNNTQLISLVCGNNLLTNLDVSKNKSLNVLSFEDNQISAINVSNNTTLNHLNCKNNLLSSLDVTNNTMLTYFDCSYNQINVLDLSKNNLLISISLKNNALSELDVSQNKQLTEMDCSNNMLCKLNMKNGNNNNLVFCDFSNNPDLNCVVVDNPSGNHAIWSPSTFSNYVSSQSNCSGFVNVDTLNNVVGSSYTLPSLTYGNYFTAPDGSGMQLFPGDLITSSQTIYIFNETACNSNESSFTVLIQDGDYYIPRYFTPNNDGNHDFWQVLDATNTINHISIYNRYGKLIKDMLPNTVGWNGTFNGKPLESNDYWYVITFNSGETLNGHFTLKR</sequence>
<dbReference type="Gene3D" id="3.80.10.10">
    <property type="entry name" value="Ribonuclease Inhibitor"/>
    <property type="match status" value="1"/>
</dbReference>
<reference evidence="3" key="2">
    <citation type="submission" date="2020-09" db="EMBL/GenBank/DDBJ databases">
        <authorList>
            <person name="Sun Q."/>
            <person name="Ohkuma M."/>
        </authorList>
    </citation>
    <scope>NUCLEOTIDE SEQUENCE</scope>
    <source>
        <strain evidence="3">JCM 12862</strain>
    </source>
</reference>
<dbReference type="Proteomes" id="UP000612329">
    <property type="component" value="Unassembled WGS sequence"/>
</dbReference>